<proteinExistence type="predicted"/>
<gene>
    <name evidence="2" type="ORF">Pla175_27930</name>
</gene>
<dbReference type="Proteomes" id="UP000317429">
    <property type="component" value="Chromosome"/>
</dbReference>
<name>A0A518DD75_9BACT</name>
<dbReference type="AlphaFoldDB" id="A0A518DD75"/>
<keyword evidence="1" id="KW-0472">Membrane</keyword>
<feature type="transmembrane region" description="Helical" evidence="1">
    <location>
        <begin position="21"/>
        <end position="42"/>
    </location>
</feature>
<keyword evidence="3" id="KW-1185">Reference proteome</keyword>
<dbReference type="EMBL" id="CP036291">
    <property type="protein sequence ID" value="QDU89403.1"/>
    <property type="molecule type" value="Genomic_DNA"/>
</dbReference>
<evidence type="ECO:0000256" key="1">
    <source>
        <dbReference type="SAM" id="Phobius"/>
    </source>
</evidence>
<dbReference type="KEGG" id="pnd:Pla175_27930"/>
<protein>
    <submittedName>
        <fullName evidence="2">Uncharacterized protein</fullName>
    </submittedName>
</protein>
<keyword evidence="1" id="KW-1133">Transmembrane helix</keyword>
<sequence length="184" mass="20073">MLMMMRIVENTTERLVLKGTPGGALATLLGAAVVAATGWFAWVCVGEAGGYLQLIPLGFGSLMGVALFSVGLLTLAAGRVRLVLDRRTGDASYDVYSPVIDVGKPCSFRLEEIHSVAIERHEEARPHHDDHGAFPAKVCRARLRLRKPRRAIVLDETENGQERRVRAVAETVAGWLELEVTEQG</sequence>
<keyword evidence="1" id="KW-0812">Transmembrane</keyword>
<accession>A0A518DD75</accession>
<feature type="transmembrane region" description="Helical" evidence="1">
    <location>
        <begin position="54"/>
        <end position="77"/>
    </location>
</feature>
<evidence type="ECO:0000313" key="3">
    <source>
        <dbReference type="Proteomes" id="UP000317429"/>
    </source>
</evidence>
<reference evidence="2 3" key="1">
    <citation type="submission" date="2019-02" db="EMBL/GenBank/DDBJ databases">
        <title>Deep-cultivation of Planctomycetes and their phenomic and genomic characterization uncovers novel biology.</title>
        <authorList>
            <person name="Wiegand S."/>
            <person name="Jogler M."/>
            <person name="Boedeker C."/>
            <person name="Pinto D."/>
            <person name="Vollmers J."/>
            <person name="Rivas-Marin E."/>
            <person name="Kohn T."/>
            <person name="Peeters S.H."/>
            <person name="Heuer A."/>
            <person name="Rast P."/>
            <person name="Oberbeckmann S."/>
            <person name="Bunk B."/>
            <person name="Jeske O."/>
            <person name="Meyerdierks A."/>
            <person name="Storesund J.E."/>
            <person name="Kallscheuer N."/>
            <person name="Luecker S."/>
            <person name="Lage O.M."/>
            <person name="Pohl T."/>
            <person name="Merkel B.J."/>
            <person name="Hornburger P."/>
            <person name="Mueller R.-W."/>
            <person name="Bruemmer F."/>
            <person name="Labrenz M."/>
            <person name="Spormann A.M."/>
            <person name="Op den Camp H."/>
            <person name="Overmann J."/>
            <person name="Amann R."/>
            <person name="Jetten M.S.M."/>
            <person name="Mascher T."/>
            <person name="Medema M.H."/>
            <person name="Devos D.P."/>
            <person name="Kaster A.-K."/>
            <person name="Ovreas L."/>
            <person name="Rohde M."/>
            <person name="Galperin M.Y."/>
            <person name="Jogler C."/>
        </authorList>
    </citation>
    <scope>NUCLEOTIDE SEQUENCE [LARGE SCALE GENOMIC DNA]</scope>
    <source>
        <strain evidence="2 3">Pla175</strain>
    </source>
</reference>
<evidence type="ECO:0000313" key="2">
    <source>
        <dbReference type="EMBL" id="QDU89403.1"/>
    </source>
</evidence>
<organism evidence="2 3">
    <name type="scientific">Pirellulimonas nuda</name>
    <dbReference type="NCBI Taxonomy" id="2528009"/>
    <lineage>
        <taxon>Bacteria</taxon>
        <taxon>Pseudomonadati</taxon>
        <taxon>Planctomycetota</taxon>
        <taxon>Planctomycetia</taxon>
        <taxon>Pirellulales</taxon>
        <taxon>Lacipirellulaceae</taxon>
        <taxon>Pirellulimonas</taxon>
    </lineage>
</organism>